<proteinExistence type="predicted"/>
<keyword evidence="1" id="KW-0472">Membrane</keyword>
<dbReference type="AlphaFoldDB" id="A0A0E9R1R0"/>
<feature type="transmembrane region" description="Helical" evidence="1">
    <location>
        <begin position="20"/>
        <end position="42"/>
    </location>
</feature>
<sequence>MIRPKCLVSTHSEGSVILQALFQFAAFSIVLSSLIPPLKIFFAPPSYAFHF</sequence>
<keyword evidence="1" id="KW-1133">Transmembrane helix</keyword>
<name>A0A0E9R1R0_ANGAN</name>
<keyword evidence="1" id="KW-0812">Transmembrane</keyword>
<reference evidence="2" key="2">
    <citation type="journal article" date="2015" name="Fish Shellfish Immunol.">
        <title>Early steps in the European eel (Anguilla anguilla)-Vibrio vulnificus interaction in the gills: Role of the RtxA13 toxin.</title>
        <authorList>
            <person name="Callol A."/>
            <person name="Pajuelo D."/>
            <person name="Ebbesson L."/>
            <person name="Teles M."/>
            <person name="MacKenzie S."/>
            <person name="Amaro C."/>
        </authorList>
    </citation>
    <scope>NUCLEOTIDE SEQUENCE</scope>
</reference>
<evidence type="ECO:0000256" key="1">
    <source>
        <dbReference type="SAM" id="Phobius"/>
    </source>
</evidence>
<evidence type="ECO:0000313" key="2">
    <source>
        <dbReference type="EMBL" id="JAH22702.1"/>
    </source>
</evidence>
<reference evidence="2" key="1">
    <citation type="submission" date="2014-11" db="EMBL/GenBank/DDBJ databases">
        <authorList>
            <person name="Amaro Gonzalez C."/>
        </authorList>
    </citation>
    <scope>NUCLEOTIDE SEQUENCE</scope>
</reference>
<dbReference type="EMBL" id="GBXM01085875">
    <property type="protein sequence ID" value="JAH22702.1"/>
    <property type="molecule type" value="Transcribed_RNA"/>
</dbReference>
<organism evidence="2">
    <name type="scientific">Anguilla anguilla</name>
    <name type="common">European freshwater eel</name>
    <name type="synonym">Muraena anguilla</name>
    <dbReference type="NCBI Taxonomy" id="7936"/>
    <lineage>
        <taxon>Eukaryota</taxon>
        <taxon>Metazoa</taxon>
        <taxon>Chordata</taxon>
        <taxon>Craniata</taxon>
        <taxon>Vertebrata</taxon>
        <taxon>Euteleostomi</taxon>
        <taxon>Actinopterygii</taxon>
        <taxon>Neopterygii</taxon>
        <taxon>Teleostei</taxon>
        <taxon>Anguilliformes</taxon>
        <taxon>Anguillidae</taxon>
        <taxon>Anguilla</taxon>
    </lineage>
</organism>
<protein>
    <submittedName>
        <fullName evidence="2">Uncharacterized protein</fullName>
    </submittedName>
</protein>
<accession>A0A0E9R1R0</accession>